<keyword evidence="8" id="KW-1185">Reference proteome</keyword>
<dbReference type="PROSITE" id="PS51471">
    <property type="entry name" value="FE2OG_OXY"/>
    <property type="match status" value="1"/>
</dbReference>
<evidence type="ECO:0000313" key="8">
    <source>
        <dbReference type="Proteomes" id="UP001279734"/>
    </source>
</evidence>
<evidence type="ECO:0000259" key="6">
    <source>
        <dbReference type="PROSITE" id="PS51471"/>
    </source>
</evidence>
<dbReference type="Gene3D" id="2.60.120.330">
    <property type="entry name" value="B-lactam Antibiotic, Isopenicillin N Synthase, Chain"/>
    <property type="match status" value="1"/>
</dbReference>
<organism evidence="7 8">
    <name type="scientific">Nepenthes gracilis</name>
    <name type="common">Slender pitcher plant</name>
    <dbReference type="NCBI Taxonomy" id="150966"/>
    <lineage>
        <taxon>Eukaryota</taxon>
        <taxon>Viridiplantae</taxon>
        <taxon>Streptophyta</taxon>
        <taxon>Embryophyta</taxon>
        <taxon>Tracheophyta</taxon>
        <taxon>Spermatophyta</taxon>
        <taxon>Magnoliopsida</taxon>
        <taxon>eudicotyledons</taxon>
        <taxon>Gunneridae</taxon>
        <taxon>Pentapetalae</taxon>
        <taxon>Caryophyllales</taxon>
        <taxon>Nepenthaceae</taxon>
        <taxon>Nepenthes</taxon>
    </lineage>
</organism>
<name>A0AAD3SY72_NEPGR</name>
<dbReference type="Pfam" id="PF03171">
    <property type="entry name" value="2OG-FeII_Oxy"/>
    <property type="match status" value="1"/>
</dbReference>
<dbReference type="InterPro" id="IPR026992">
    <property type="entry name" value="DIOX_N"/>
</dbReference>
<evidence type="ECO:0000256" key="2">
    <source>
        <dbReference type="ARBA" id="ARBA00022723"/>
    </source>
</evidence>
<dbReference type="PANTHER" id="PTHR10209:SF884">
    <property type="entry name" value="1-AMINOCYCLOPROPANE-1-CARBOXYLATE OXIDASE HOMOLOG 1-LIKE"/>
    <property type="match status" value="1"/>
</dbReference>
<dbReference type="FunFam" id="2.60.120.330:FF:000005">
    <property type="entry name" value="1-aminocyclopropane-1-carboxylate oxidase homolog 1"/>
    <property type="match status" value="1"/>
</dbReference>
<feature type="domain" description="Fe2OG dioxygenase" evidence="6">
    <location>
        <begin position="215"/>
        <end position="316"/>
    </location>
</feature>
<evidence type="ECO:0000313" key="7">
    <source>
        <dbReference type="EMBL" id="GMH20015.1"/>
    </source>
</evidence>
<evidence type="ECO:0000256" key="3">
    <source>
        <dbReference type="ARBA" id="ARBA00023002"/>
    </source>
</evidence>
<accession>A0AAD3SY72</accession>
<evidence type="ECO:0000256" key="1">
    <source>
        <dbReference type="ARBA" id="ARBA00008056"/>
    </source>
</evidence>
<dbReference type="GO" id="GO:0051213">
    <property type="term" value="F:dioxygenase activity"/>
    <property type="evidence" value="ECO:0007669"/>
    <property type="project" value="UniProtKB-ARBA"/>
</dbReference>
<keyword evidence="3 5" id="KW-0560">Oxidoreductase</keyword>
<dbReference type="EMBL" id="BSYO01000021">
    <property type="protein sequence ID" value="GMH20015.1"/>
    <property type="molecule type" value="Genomic_DNA"/>
</dbReference>
<gene>
    <name evidence="7" type="ORF">Nepgr_021856</name>
</gene>
<dbReference type="InterPro" id="IPR044861">
    <property type="entry name" value="IPNS-like_FE2OG_OXY"/>
</dbReference>
<dbReference type="Pfam" id="PF14226">
    <property type="entry name" value="DIOX_N"/>
    <property type="match status" value="1"/>
</dbReference>
<sequence>MEGRNTTEVCYDRTTELKAFDETKAGVKGLVDAGITKLPPIFIDNNLELDHKATKVNGPRFGIPVIDLQGIDGDETRKRKVIKEVERSCEEWGFFQVLNHGIPSTVLDEVIHGVRRFFEQDFEVKKAYYSRDLKRKVYYNANFDLFQAPVANWRDTLYCVMAPHPPLPHEIPEACREIIMEYSKHVKKLGSSLFELLSEALGLNRSRLTDMNCAKGLLLLGHYYPACPEPQKAIGSSSHSDSGFLTILLQDQIGGLQVLHHDQWVDVSPVPGGLIVNLGDLTQLIANDKFKSVKHRVLANGIGPRISVASFFRTQSGDEEDGKRVYGPIKELISEDNPPKYRETTPNEFVARRYVVGLDNDSTLAYFRL</sequence>
<comment type="caution">
    <text evidence="7">The sequence shown here is derived from an EMBL/GenBank/DDBJ whole genome shotgun (WGS) entry which is preliminary data.</text>
</comment>
<comment type="similarity">
    <text evidence="1 5">Belongs to the iron/ascorbate-dependent oxidoreductase family.</text>
</comment>
<dbReference type="InterPro" id="IPR027443">
    <property type="entry name" value="IPNS-like_sf"/>
</dbReference>
<dbReference type="SUPFAM" id="SSF51197">
    <property type="entry name" value="Clavaminate synthase-like"/>
    <property type="match status" value="1"/>
</dbReference>
<keyword evidence="2 5" id="KW-0479">Metal-binding</keyword>
<proteinExistence type="inferred from homology"/>
<dbReference type="PANTHER" id="PTHR10209">
    <property type="entry name" value="OXIDOREDUCTASE, 2OG-FE II OXYGENASE FAMILY PROTEIN"/>
    <property type="match status" value="1"/>
</dbReference>
<dbReference type="GO" id="GO:0046872">
    <property type="term" value="F:metal ion binding"/>
    <property type="evidence" value="ECO:0007669"/>
    <property type="project" value="UniProtKB-KW"/>
</dbReference>
<keyword evidence="4 5" id="KW-0408">Iron</keyword>
<dbReference type="AlphaFoldDB" id="A0AAD3SY72"/>
<evidence type="ECO:0000256" key="5">
    <source>
        <dbReference type="RuleBase" id="RU003682"/>
    </source>
</evidence>
<dbReference type="InterPro" id="IPR005123">
    <property type="entry name" value="Oxoglu/Fe-dep_dioxygenase_dom"/>
</dbReference>
<evidence type="ECO:0000256" key="4">
    <source>
        <dbReference type="ARBA" id="ARBA00023004"/>
    </source>
</evidence>
<dbReference type="Proteomes" id="UP001279734">
    <property type="component" value="Unassembled WGS sequence"/>
</dbReference>
<protein>
    <recommendedName>
        <fullName evidence="6">Fe2OG dioxygenase domain-containing protein</fullName>
    </recommendedName>
</protein>
<reference evidence="7" key="1">
    <citation type="submission" date="2023-05" db="EMBL/GenBank/DDBJ databases">
        <title>Nepenthes gracilis genome sequencing.</title>
        <authorList>
            <person name="Fukushima K."/>
        </authorList>
    </citation>
    <scope>NUCLEOTIDE SEQUENCE</scope>
    <source>
        <strain evidence="7">SING2019-196</strain>
    </source>
</reference>